<dbReference type="PANTHER" id="PTHR43549">
    <property type="entry name" value="MULTIDRUG RESISTANCE PROTEIN YPNP-RELATED"/>
    <property type="match status" value="1"/>
</dbReference>
<keyword evidence="5 7" id="KW-1133">Transmembrane helix</keyword>
<feature type="transmembrane region" description="Helical" evidence="7">
    <location>
        <begin position="421"/>
        <end position="441"/>
    </location>
</feature>
<keyword evidence="6 7" id="KW-0472">Membrane</keyword>
<comment type="caution">
    <text evidence="8">The sequence shown here is derived from an EMBL/GenBank/DDBJ whole genome shotgun (WGS) entry which is preliminary data.</text>
</comment>
<feature type="transmembrane region" description="Helical" evidence="7">
    <location>
        <begin position="52"/>
        <end position="81"/>
    </location>
</feature>
<sequence length="449" mass="49301">MNETSSKNEITSGIIWKQLLLFFFPILLGSFFQQLYNTIDAVIVGRFVGKNALAAVAGSSGMVINLLVNFFTGLTAGASVIVSQFFGSGDRKKVDDSIHTIYAFSIIGSVIMTLIGITAAPALLRLMNTPEELMSDSILYLRIYFAGIFFVFIYNTGAGLLRALGDSRRPLYCLMICCVINIVLDLLLIVGLGLGVAGAAIATLLSQGISAVIVTVFLMRQKDLCDFSLKEIRIHPKLLKSELLLGLPGGFQYAMYSISNMIIQSALNKFGTDTVAAWAAYGKLDAIVWMVSGAFGIAITTFVGQNYGAGKYDRVRKSIRVCIGMDFAAAILLMLVLVCFRIPLFHIFVTDENVVEIGLKMMATMAPFYWLFVFTEVFSGALRGMGDVVVPMLITTGGICLFRVVWIFGVVALFPTLTVTLLNYPVSWVLTSVLFLFYYHFRMKKLTAH</sequence>
<feature type="transmembrane region" description="Helical" evidence="7">
    <location>
        <begin position="196"/>
        <end position="219"/>
    </location>
</feature>
<dbReference type="Pfam" id="PF01554">
    <property type="entry name" value="MatE"/>
    <property type="match status" value="2"/>
</dbReference>
<evidence type="ECO:0000256" key="1">
    <source>
        <dbReference type="ARBA" id="ARBA00004651"/>
    </source>
</evidence>
<evidence type="ECO:0000256" key="6">
    <source>
        <dbReference type="ARBA" id="ARBA00023136"/>
    </source>
</evidence>
<evidence type="ECO:0000256" key="4">
    <source>
        <dbReference type="ARBA" id="ARBA00022692"/>
    </source>
</evidence>
<feature type="transmembrane region" description="Helical" evidence="7">
    <location>
        <begin position="14"/>
        <end position="32"/>
    </location>
</feature>
<feature type="transmembrane region" description="Helical" evidence="7">
    <location>
        <begin position="101"/>
        <end position="123"/>
    </location>
</feature>
<evidence type="ECO:0000313" key="9">
    <source>
        <dbReference type="Proteomes" id="UP000266172"/>
    </source>
</evidence>
<feature type="transmembrane region" description="Helical" evidence="7">
    <location>
        <begin position="327"/>
        <end position="349"/>
    </location>
</feature>
<feature type="transmembrane region" description="Helical" evidence="7">
    <location>
        <begin position="243"/>
        <end position="267"/>
    </location>
</feature>
<dbReference type="InterPro" id="IPR052031">
    <property type="entry name" value="Membrane_Transporter-Flippase"/>
</dbReference>
<dbReference type="RefSeq" id="WP_055230856.1">
    <property type="nucleotide sequence ID" value="NZ_CATWOB010000027.1"/>
</dbReference>
<dbReference type="PIRSF" id="PIRSF006603">
    <property type="entry name" value="DinF"/>
    <property type="match status" value="1"/>
</dbReference>
<dbReference type="Proteomes" id="UP000266172">
    <property type="component" value="Unassembled WGS sequence"/>
</dbReference>
<dbReference type="EMBL" id="QRVL01000021">
    <property type="protein sequence ID" value="RGS36612.1"/>
    <property type="molecule type" value="Genomic_DNA"/>
</dbReference>
<dbReference type="GO" id="GO:0015297">
    <property type="term" value="F:antiporter activity"/>
    <property type="evidence" value="ECO:0007669"/>
    <property type="project" value="InterPro"/>
</dbReference>
<feature type="transmembrane region" description="Helical" evidence="7">
    <location>
        <begin position="143"/>
        <end position="164"/>
    </location>
</feature>
<dbReference type="InterPro" id="IPR048279">
    <property type="entry name" value="MdtK-like"/>
</dbReference>
<dbReference type="AlphaFoldDB" id="A0A174CU53"/>
<feature type="transmembrane region" description="Helical" evidence="7">
    <location>
        <begin position="171"/>
        <end position="190"/>
    </location>
</feature>
<reference evidence="8 9" key="1">
    <citation type="submission" date="2018-08" db="EMBL/GenBank/DDBJ databases">
        <title>A genome reference for cultivated species of the human gut microbiota.</title>
        <authorList>
            <person name="Zou Y."/>
            <person name="Xue W."/>
            <person name="Luo G."/>
        </authorList>
    </citation>
    <scope>NUCLEOTIDE SEQUENCE [LARGE SCALE GENOMIC DNA]</scope>
    <source>
        <strain evidence="8 9">AF22-12AC</strain>
    </source>
</reference>
<feature type="transmembrane region" description="Helical" evidence="7">
    <location>
        <begin position="361"/>
        <end position="382"/>
    </location>
</feature>
<dbReference type="PANTHER" id="PTHR43549:SF3">
    <property type="entry name" value="MULTIDRUG RESISTANCE PROTEIN YPNP-RELATED"/>
    <property type="match status" value="1"/>
</dbReference>
<dbReference type="GO" id="GO:0005886">
    <property type="term" value="C:plasma membrane"/>
    <property type="evidence" value="ECO:0007669"/>
    <property type="project" value="UniProtKB-SubCell"/>
</dbReference>
<dbReference type="InterPro" id="IPR002528">
    <property type="entry name" value="MATE_fam"/>
</dbReference>
<evidence type="ECO:0000256" key="5">
    <source>
        <dbReference type="ARBA" id="ARBA00022989"/>
    </source>
</evidence>
<protein>
    <submittedName>
        <fullName evidence="8">MATE family efflux transporter</fullName>
    </submittedName>
</protein>
<keyword evidence="2" id="KW-0813">Transport</keyword>
<dbReference type="NCBIfam" id="TIGR00797">
    <property type="entry name" value="matE"/>
    <property type="match status" value="1"/>
</dbReference>
<keyword evidence="3" id="KW-1003">Cell membrane</keyword>
<dbReference type="GO" id="GO:0042910">
    <property type="term" value="F:xenobiotic transmembrane transporter activity"/>
    <property type="evidence" value="ECO:0007669"/>
    <property type="project" value="InterPro"/>
</dbReference>
<gene>
    <name evidence="8" type="ORF">DWX93_15480</name>
</gene>
<feature type="transmembrane region" description="Helical" evidence="7">
    <location>
        <begin position="287"/>
        <end position="307"/>
    </location>
</feature>
<evidence type="ECO:0000256" key="3">
    <source>
        <dbReference type="ARBA" id="ARBA00022475"/>
    </source>
</evidence>
<evidence type="ECO:0000256" key="7">
    <source>
        <dbReference type="SAM" id="Phobius"/>
    </source>
</evidence>
<keyword evidence="4 7" id="KW-0812">Transmembrane</keyword>
<evidence type="ECO:0000313" key="8">
    <source>
        <dbReference type="EMBL" id="RGS36612.1"/>
    </source>
</evidence>
<name>A0A174CU53_9FIRM</name>
<evidence type="ECO:0000256" key="2">
    <source>
        <dbReference type="ARBA" id="ARBA00022448"/>
    </source>
</evidence>
<accession>A0A174CU53</accession>
<feature type="transmembrane region" description="Helical" evidence="7">
    <location>
        <begin position="389"/>
        <end position="415"/>
    </location>
</feature>
<dbReference type="CDD" id="cd13138">
    <property type="entry name" value="MATE_yoeA_like"/>
    <property type="match status" value="1"/>
</dbReference>
<proteinExistence type="predicted"/>
<organism evidence="8 9">
    <name type="scientific">Roseburia hominis</name>
    <dbReference type="NCBI Taxonomy" id="301301"/>
    <lineage>
        <taxon>Bacteria</taxon>
        <taxon>Bacillati</taxon>
        <taxon>Bacillota</taxon>
        <taxon>Clostridia</taxon>
        <taxon>Lachnospirales</taxon>
        <taxon>Lachnospiraceae</taxon>
        <taxon>Roseburia</taxon>
    </lineage>
</organism>
<comment type="subcellular location">
    <subcellularLocation>
        <location evidence="1">Cell membrane</location>
        <topology evidence="1">Multi-pass membrane protein</topology>
    </subcellularLocation>
</comment>